<feature type="transmembrane region" description="Helical" evidence="1">
    <location>
        <begin position="20"/>
        <end position="42"/>
    </location>
</feature>
<feature type="transmembrane region" description="Helical" evidence="1">
    <location>
        <begin position="62"/>
        <end position="93"/>
    </location>
</feature>
<evidence type="ECO:0000256" key="1">
    <source>
        <dbReference type="SAM" id="Phobius"/>
    </source>
</evidence>
<reference evidence="2 3" key="1">
    <citation type="submission" date="2019-07" db="EMBL/GenBank/DDBJ databases">
        <title>Sphingomonas alkalisoli sp. nov., isolated from rhizosphere soil of Suaedae salsa.</title>
        <authorList>
            <person name="Zhang H."/>
            <person name="Xu L."/>
            <person name="Zhang J.-X."/>
            <person name="Sun J.-Q."/>
        </authorList>
    </citation>
    <scope>NUCLEOTIDE SEQUENCE [LARGE SCALE GENOMIC DNA]</scope>
    <source>
        <strain evidence="2 3">XS-10</strain>
    </source>
</reference>
<dbReference type="RefSeq" id="WP_145845918.1">
    <property type="nucleotide sequence ID" value="NZ_CP042239.1"/>
</dbReference>
<keyword evidence="1" id="KW-0812">Transmembrane</keyword>
<evidence type="ECO:0000313" key="3">
    <source>
        <dbReference type="Proteomes" id="UP000318055"/>
    </source>
</evidence>
<accession>A0A518RE70</accession>
<name>A0A518RE70_9SPHN</name>
<protein>
    <submittedName>
        <fullName evidence="2">Uncharacterized protein</fullName>
    </submittedName>
</protein>
<dbReference type="OrthoDB" id="9853944at2"/>
<proteinExistence type="predicted"/>
<gene>
    <name evidence="2" type="ORF">FPZ54_06690</name>
</gene>
<dbReference type="AlphaFoldDB" id="A0A518RE70"/>
<evidence type="ECO:0000313" key="2">
    <source>
        <dbReference type="EMBL" id="QDX25736.1"/>
    </source>
</evidence>
<dbReference type="KEGG" id="ssua:FPZ54_06690"/>
<keyword evidence="1" id="KW-1133">Transmembrane helix</keyword>
<dbReference type="EMBL" id="CP042239">
    <property type="protein sequence ID" value="QDX25736.1"/>
    <property type="molecule type" value="Genomic_DNA"/>
</dbReference>
<keyword evidence="1" id="KW-0472">Membrane</keyword>
<organism evidence="2 3">
    <name type="scientific">Sphingomonas suaedae</name>
    <dbReference type="NCBI Taxonomy" id="2599297"/>
    <lineage>
        <taxon>Bacteria</taxon>
        <taxon>Pseudomonadati</taxon>
        <taxon>Pseudomonadota</taxon>
        <taxon>Alphaproteobacteria</taxon>
        <taxon>Sphingomonadales</taxon>
        <taxon>Sphingomonadaceae</taxon>
        <taxon>Sphingomonas</taxon>
    </lineage>
</organism>
<dbReference type="Proteomes" id="UP000318055">
    <property type="component" value="Chromosome"/>
</dbReference>
<sequence>MIGNNGNGGGGSPSNWVIKWLSIVLAVAIAFVFTPLIHGATVDWVLGYMEENYGSWMVALGWFFWWIIVAMLTFLTSVLGVMTSIMLGQFFLFTMRSGGGGR</sequence>
<keyword evidence="3" id="KW-1185">Reference proteome</keyword>